<accession>E3GW50</accession>
<dbReference type="Pfam" id="PF00705">
    <property type="entry name" value="PCNA_N"/>
    <property type="match status" value="1"/>
</dbReference>
<dbReference type="Gene3D" id="3.70.10.10">
    <property type="match status" value="1"/>
</dbReference>
<dbReference type="InterPro" id="IPR022659">
    <property type="entry name" value="Pr_cel_nuc_antig_CS"/>
</dbReference>
<comment type="similarity">
    <text evidence="3">Belongs to the PCNA family.</text>
</comment>
<comment type="function">
    <text evidence="3">Sliding clamp subunit that acts as a moving platform for DNA processing. Responsible for tethering the catalytic subunit of DNA polymerase and other proteins to DNA during high-speed replication.</text>
</comment>
<sequence>MLKARLSDPDILKSSFDAISGIIDEVQMIAKEDGIYMDAIDRSHITFVHLELKNELFDEYSVDGEEKINIDTEELVKVLKRVRSTEIITLETDENNLIISIENDAKRSFRIRLIDISYEKPKTPKLDLPVSVEVPVDVLRDAIRDLEMFNDKIVFEVDENKLLITGESEFGDVKIEYPHAEEVDSKVRSVYSLEKVKEMLKAYKFSDRVIVSLGNDTPLDLTFELPEGEGRLTFLLAPRLEAE</sequence>
<dbReference type="GO" id="GO:0003677">
    <property type="term" value="F:DNA binding"/>
    <property type="evidence" value="ECO:0007669"/>
    <property type="project" value="UniProtKB-UniRule"/>
</dbReference>
<dbReference type="AlphaFoldDB" id="E3GW50"/>
<dbReference type="PRINTS" id="PR00339">
    <property type="entry name" value="PCNACYCLIN"/>
</dbReference>
<dbReference type="InterPro" id="IPR000730">
    <property type="entry name" value="Pr_cel_nuc_antig"/>
</dbReference>
<dbReference type="InterPro" id="IPR046938">
    <property type="entry name" value="DNA_clamp_sf"/>
</dbReference>
<dbReference type="Proteomes" id="UP000002315">
    <property type="component" value="Chromosome"/>
</dbReference>
<dbReference type="KEGG" id="mfv:Mfer_1020"/>
<dbReference type="PANTHER" id="PTHR11352:SF0">
    <property type="entry name" value="PROLIFERATING CELL NUCLEAR ANTIGEN"/>
    <property type="match status" value="1"/>
</dbReference>
<dbReference type="NCBIfam" id="TIGR00590">
    <property type="entry name" value="pcna"/>
    <property type="match status" value="1"/>
</dbReference>
<dbReference type="GO" id="GO:0006272">
    <property type="term" value="P:leading strand elongation"/>
    <property type="evidence" value="ECO:0007669"/>
    <property type="project" value="TreeGrafter"/>
</dbReference>
<evidence type="ECO:0000259" key="4">
    <source>
        <dbReference type="Pfam" id="PF00705"/>
    </source>
</evidence>
<dbReference type="STRING" id="523846.Mfer_1020"/>
<evidence type="ECO:0000256" key="1">
    <source>
        <dbReference type="ARBA" id="ARBA00022705"/>
    </source>
</evidence>
<dbReference type="GO" id="GO:0030337">
    <property type="term" value="F:DNA polymerase processivity factor activity"/>
    <property type="evidence" value="ECO:0007669"/>
    <property type="project" value="UniProtKB-UniRule"/>
</dbReference>
<name>E3GW50_METFV</name>
<dbReference type="OrthoDB" id="14749at2157"/>
<evidence type="ECO:0000256" key="2">
    <source>
        <dbReference type="ARBA" id="ARBA00023125"/>
    </source>
</evidence>
<comment type="subunit">
    <text evidence="3">Homotrimer. The subunits circularize to form a toroid; DNA passes through its center. Replication factor C (RFC) is required to load the toroid on the DNA.</text>
</comment>
<keyword evidence="1 3" id="KW-0235">DNA replication</keyword>
<dbReference type="EMBL" id="CP002278">
    <property type="protein sequence ID" value="ADP77815.1"/>
    <property type="molecule type" value="Genomic_DNA"/>
</dbReference>
<evidence type="ECO:0000313" key="5">
    <source>
        <dbReference type="EMBL" id="ADP77815.1"/>
    </source>
</evidence>
<evidence type="ECO:0000256" key="3">
    <source>
        <dbReference type="HAMAP-Rule" id="MF_00317"/>
    </source>
</evidence>
<dbReference type="InterPro" id="IPR022648">
    <property type="entry name" value="Pr_cel_nuc_antig_N"/>
</dbReference>
<dbReference type="HOGENOM" id="CLU_043978_1_1_2"/>
<dbReference type="NCBIfam" id="NF002222">
    <property type="entry name" value="PRK01115.1-5"/>
    <property type="match status" value="1"/>
</dbReference>
<organism evidence="5 6">
    <name type="scientific">Methanothermus fervidus (strain ATCC 43054 / DSM 2088 / JCM 10308 / V24 S)</name>
    <dbReference type="NCBI Taxonomy" id="523846"/>
    <lineage>
        <taxon>Archaea</taxon>
        <taxon>Methanobacteriati</taxon>
        <taxon>Methanobacteriota</taxon>
        <taxon>Methanomada group</taxon>
        <taxon>Methanobacteria</taxon>
        <taxon>Methanobacteriales</taxon>
        <taxon>Methanothermaceae</taxon>
        <taxon>Methanothermus</taxon>
    </lineage>
</organism>
<keyword evidence="6" id="KW-1185">Reference proteome</keyword>
<keyword evidence="2 3" id="KW-0238">DNA-binding</keyword>
<dbReference type="PROSITE" id="PS01251">
    <property type="entry name" value="PCNA_1"/>
    <property type="match status" value="1"/>
</dbReference>
<dbReference type="CDD" id="cd00577">
    <property type="entry name" value="PCNA"/>
    <property type="match status" value="1"/>
</dbReference>
<feature type="domain" description="Proliferating cell nuclear antigen PCNA N-terminal" evidence="4">
    <location>
        <begin position="1"/>
        <end position="116"/>
    </location>
</feature>
<protein>
    <recommendedName>
        <fullName evidence="3">DNA polymerase sliding clamp</fullName>
    </recommendedName>
    <alternativeName>
        <fullName evidence="3">Proliferating cell nuclear antigen homolog</fullName>
        <shortName evidence="3">PCNA</shortName>
    </alternativeName>
</protein>
<dbReference type="HAMAP" id="MF_00317">
    <property type="entry name" value="DNApol_clamp_arch"/>
    <property type="match status" value="1"/>
</dbReference>
<dbReference type="GO" id="GO:0006275">
    <property type="term" value="P:regulation of DNA replication"/>
    <property type="evidence" value="ECO:0007669"/>
    <property type="project" value="UniProtKB-UniRule"/>
</dbReference>
<evidence type="ECO:0000313" key="6">
    <source>
        <dbReference type="Proteomes" id="UP000002315"/>
    </source>
</evidence>
<reference evidence="5 6" key="1">
    <citation type="journal article" date="2010" name="Stand. Genomic Sci.">
        <title>Complete genome sequence of Methanothermus fervidus type strain (V24S).</title>
        <authorList>
            <person name="Anderson I."/>
            <person name="Djao O.D."/>
            <person name="Misra M."/>
            <person name="Chertkov O."/>
            <person name="Nolan M."/>
            <person name="Lucas S."/>
            <person name="Lapidus A."/>
            <person name="Del Rio T.G."/>
            <person name="Tice H."/>
            <person name="Cheng J.F."/>
            <person name="Tapia R."/>
            <person name="Han C."/>
            <person name="Goodwin L."/>
            <person name="Pitluck S."/>
            <person name="Liolios K."/>
            <person name="Ivanova N."/>
            <person name="Mavromatis K."/>
            <person name="Mikhailova N."/>
            <person name="Pati A."/>
            <person name="Brambilla E."/>
            <person name="Chen A."/>
            <person name="Palaniappan K."/>
            <person name="Land M."/>
            <person name="Hauser L."/>
            <person name="Chang Y.J."/>
            <person name="Jeffries C.D."/>
            <person name="Sikorski J."/>
            <person name="Spring S."/>
            <person name="Rohde M."/>
            <person name="Eichinger K."/>
            <person name="Huber H."/>
            <person name="Wirth R."/>
            <person name="Goker M."/>
            <person name="Detter J.C."/>
            <person name="Woyke T."/>
            <person name="Bristow J."/>
            <person name="Eisen J.A."/>
            <person name="Markowitz V."/>
            <person name="Hugenholtz P."/>
            <person name="Klenk H.P."/>
            <person name="Kyrpides N.C."/>
        </authorList>
    </citation>
    <scope>NUCLEOTIDE SEQUENCE [LARGE SCALE GENOMIC DNA]</scope>
    <source>
        <strain evidence="6">ATCC 43054 / DSM 2088 / JCM 10308 / V24 S</strain>
    </source>
</reference>
<proteinExistence type="inferred from homology"/>
<gene>
    <name evidence="3" type="primary">pcn</name>
    <name evidence="5" type="ordered locus">Mfer_1020</name>
</gene>
<dbReference type="SUPFAM" id="SSF55979">
    <property type="entry name" value="DNA clamp"/>
    <property type="match status" value="2"/>
</dbReference>
<dbReference type="PANTHER" id="PTHR11352">
    <property type="entry name" value="PROLIFERATING CELL NUCLEAR ANTIGEN"/>
    <property type="match status" value="1"/>
</dbReference>